<comment type="subcellular location">
    <subcellularLocation>
        <location evidence="1">Cell membrane</location>
        <topology evidence="1">Multi-pass membrane protein</topology>
    </subcellularLocation>
</comment>
<comment type="similarity">
    <text evidence="2">Belongs to the MreD family.</text>
</comment>
<evidence type="ECO:0000313" key="9">
    <source>
        <dbReference type="EMBL" id="CZQ94974.1"/>
    </source>
</evidence>
<dbReference type="AlphaFoldDB" id="A0A143YP02"/>
<dbReference type="GO" id="GO:0005886">
    <property type="term" value="C:plasma membrane"/>
    <property type="evidence" value="ECO:0007669"/>
    <property type="project" value="UniProtKB-SubCell"/>
</dbReference>
<evidence type="ECO:0000313" key="10">
    <source>
        <dbReference type="Proteomes" id="UP000242754"/>
    </source>
</evidence>
<evidence type="ECO:0000256" key="1">
    <source>
        <dbReference type="ARBA" id="ARBA00004651"/>
    </source>
</evidence>
<evidence type="ECO:0000256" key="2">
    <source>
        <dbReference type="ARBA" id="ARBA00007776"/>
    </source>
</evidence>
<feature type="transmembrane region" description="Helical" evidence="8">
    <location>
        <begin position="109"/>
        <end position="132"/>
    </location>
</feature>
<dbReference type="InterPro" id="IPR007227">
    <property type="entry name" value="Cell_shape_determining_MreD"/>
</dbReference>
<organism evidence="9 10">
    <name type="scientific">Trichococcus palustris</name>
    <dbReference type="NCBI Taxonomy" id="140314"/>
    <lineage>
        <taxon>Bacteria</taxon>
        <taxon>Bacillati</taxon>
        <taxon>Bacillota</taxon>
        <taxon>Bacilli</taxon>
        <taxon>Lactobacillales</taxon>
        <taxon>Carnobacteriaceae</taxon>
        <taxon>Trichococcus</taxon>
    </lineage>
</organism>
<feature type="transmembrane region" description="Helical" evidence="8">
    <location>
        <begin position="152"/>
        <end position="171"/>
    </location>
</feature>
<evidence type="ECO:0000256" key="4">
    <source>
        <dbReference type="ARBA" id="ARBA00022692"/>
    </source>
</evidence>
<reference evidence="9 10" key="1">
    <citation type="submission" date="2016-02" db="EMBL/GenBank/DDBJ databases">
        <authorList>
            <person name="Wen L."/>
            <person name="He K."/>
            <person name="Yang H."/>
        </authorList>
    </citation>
    <scope>NUCLEOTIDE SEQUENCE [LARGE SCALE GENOMIC DNA]</scope>
    <source>
        <strain evidence="9">Trichococcus palustris</strain>
    </source>
</reference>
<keyword evidence="3" id="KW-1003">Cell membrane</keyword>
<dbReference type="Proteomes" id="UP000242754">
    <property type="component" value="Unassembled WGS sequence"/>
</dbReference>
<dbReference type="NCBIfam" id="TIGR03426">
    <property type="entry name" value="shape_MreD"/>
    <property type="match status" value="1"/>
</dbReference>
<dbReference type="STRING" id="140314.SAMN04488076_10965"/>
<gene>
    <name evidence="9" type="ORF">Tpal_1823</name>
</gene>
<evidence type="ECO:0000256" key="8">
    <source>
        <dbReference type="SAM" id="Phobius"/>
    </source>
</evidence>
<proteinExistence type="inferred from homology"/>
<feature type="transmembrane region" description="Helical" evidence="8">
    <location>
        <begin position="78"/>
        <end position="97"/>
    </location>
</feature>
<feature type="transmembrane region" description="Helical" evidence="8">
    <location>
        <begin position="12"/>
        <end position="33"/>
    </location>
</feature>
<protein>
    <submittedName>
        <fullName evidence="9">Cell shape-determining protein mred</fullName>
    </submittedName>
</protein>
<dbReference type="Pfam" id="PF04093">
    <property type="entry name" value="MreD"/>
    <property type="match status" value="1"/>
</dbReference>
<dbReference type="GO" id="GO:0008360">
    <property type="term" value="P:regulation of cell shape"/>
    <property type="evidence" value="ECO:0007669"/>
    <property type="project" value="UniProtKB-KW"/>
</dbReference>
<sequence length="175" mass="20130">MMVQNRSLHHTYLLPLVIYLLLMLDGFLLNVFARQFLNDDYTLVPHLVLLGFVLFTFYFPKQPMQVYAIVFGLLFDSYYTGILGVYIVAFSVVVYLVKSIQRHLSENVFVVVLLFILSIILVDSFVFGFYSVVGITQMDFSTFAAVRLGPTLVLNIAFFIVGYYPLVKLIAWMHD</sequence>
<evidence type="ECO:0000256" key="3">
    <source>
        <dbReference type="ARBA" id="ARBA00022475"/>
    </source>
</evidence>
<evidence type="ECO:0000256" key="7">
    <source>
        <dbReference type="ARBA" id="ARBA00023136"/>
    </source>
</evidence>
<keyword evidence="5" id="KW-0133">Cell shape</keyword>
<dbReference type="EMBL" id="FJNE01000005">
    <property type="protein sequence ID" value="CZQ94974.1"/>
    <property type="molecule type" value="Genomic_DNA"/>
</dbReference>
<keyword evidence="7 8" id="KW-0472">Membrane</keyword>
<keyword evidence="10" id="KW-1185">Reference proteome</keyword>
<evidence type="ECO:0000256" key="5">
    <source>
        <dbReference type="ARBA" id="ARBA00022960"/>
    </source>
</evidence>
<keyword evidence="4 8" id="KW-0812">Transmembrane</keyword>
<name>A0A143YP02_9LACT</name>
<evidence type="ECO:0000256" key="6">
    <source>
        <dbReference type="ARBA" id="ARBA00022989"/>
    </source>
</evidence>
<accession>A0A143YP02</accession>
<feature type="transmembrane region" description="Helical" evidence="8">
    <location>
        <begin position="40"/>
        <end position="58"/>
    </location>
</feature>
<dbReference type="OrthoDB" id="2148512at2"/>
<keyword evidence="6 8" id="KW-1133">Transmembrane helix</keyword>